<evidence type="ECO:0000256" key="8">
    <source>
        <dbReference type="ARBA" id="ARBA00022679"/>
    </source>
</evidence>
<evidence type="ECO:0000256" key="4">
    <source>
        <dbReference type="ARBA" id="ARBA00020902"/>
    </source>
</evidence>
<dbReference type="GO" id="GO:0008915">
    <property type="term" value="F:lipid-A-disaccharide synthase activity"/>
    <property type="evidence" value="ECO:0007669"/>
    <property type="project" value="UniProtKB-EC"/>
</dbReference>
<dbReference type="HAMAP" id="MF_00392">
    <property type="entry name" value="LpxB"/>
    <property type="match status" value="1"/>
</dbReference>
<dbReference type="EMBL" id="JAGETV010000004">
    <property type="protein sequence ID" value="MBO1926644.1"/>
    <property type="molecule type" value="Genomic_DNA"/>
</dbReference>
<comment type="pathway">
    <text evidence="11">Bacterial outer membrane biogenesis; LPS lipid A biosynthesis.</text>
</comment>
<keyword evidence="9 11" id="KW-0443">Lipid metabolism</keyword>
<evidence type="ECO:0000256" key="11">
    <source>
        <dbReference type="HAMAP-Rule" id="MF_00392"/>
    </source>
</evidence>
<evidence type="ECO:0000256" key="5">
    <source>
        <dbReference type="ARBA" id="ARBA00022516"/>
    </source>
</evidence>
<comment type="similarity">
    <text evidence="2 11">Belongs to the LpxB family.</text>
</comment>
<sequence length="400" mass="44790">MSDLKHSSISTTKPLTIALVAGETSGDTLGADLLQELKCVYPNAKFVGIGGPKMIAEGMESWYPMERLSVMGFFEVLKRLRELLRLRKNLIERLIAAQPDIFIGIDAPDFNFTVERKLKEQGITTAHYVGPSVWAWREKRLAKIKQAVNGVLVLFPFEPKYYHRYEIPVAFVGHPLAQQVPELPNKQKACISFGLAKDAQVLAILPGSRMSEISQMIEPYLLASQQVFQQHSEMHFVIPVVHEKAKKHIETTIVELGEKGQLQSQFIKHIHLLDGQAQLALEACDQALVTSGTATLECALMRRPLILAIKVHPISYWIMSKLATTKWIGLPNILANKSVVPELIQAEATPENIAAKLTELIASDLMRQEQLIAFAEQYQQLKQPSAKLAVQALQTWMQKS</sequence>
<evidence type="ECO:0000256" key="6">
    <source>
        <dbReference type="ARBA" id="ARBA00022556"/>
    </source>
</evidence>
<dbReference type="InterPro" id="IPR003835">
    <property type="entry name" value="Glyco_trans_19"/>
</dbReference>
<dbReference type="PANTHER" id="PTHR30372">
    <property type="entry name" value="LIPID-A-DISACCHARIDE SYNTHASE"/>
    <property type="match status" value="1"/>
</dbReference>
<reference evidence="12 13" key="1">
    <citation type="submission" date="2021-03" db="EMBL/GenBank/DDBJ databases">
        <title>Thiomicrorhabdus sp.nov.,novel sulfur-oxidizing bacteria isolated from coastal sediment.</title>
        <authorList>
            <person name="Liu X."/>
        </authorList>
    </citation>
    <scope>NUCLEOTIDE SEQUENCE [LARGE SCALE GENOMIC DNA]</scope>
    <source>
        <strain evidence="12 13">6S2-11</strain>
    </source>
</reference>
<keyword evidence="7 11" id="KW-0328">Glycosyltransferase</keyword>
<protein>
    <recommendedName>
        <fullName evidence="4 11">Lipid-A-disaccharide synthase</fullName>
        <ecNumber evidence="3 11">2.4.1.182</ecNumber>
    </recommendedName>
</protein>
<proteinExistence type="inferred from homology"/>
<organism evidence="12 13">
    <name type="scientific">Thiomicrorhabdus marina</name>
    <dbReference type="NCBI Taxonomy" id="2818442"/>
    <lineage>
        <taxon>Bacteria</taxon>
        <taxon>Pseudomonadati</taxon>
        <taxon>Pseudomonadota</taxon>
        <taxon>Gammaproteobacteria</taxon>
        <taxon>Thiotrichales</taxon>
        <taxon>Piscirickettsiaceae</taxon>
        <taxon>Thiomicrorhabdus</taxon>
    </lineage>
</organism>
<dbReference type="Proteomes" id="UP000664835">
    <property type="component" value="Unassembled WGS sequence"/>
</dbReference>
<keyword evidence="8 11" id="KW-0808">Transferase</keyword>
<dbReference type="NCBIfam" id="TIGR00215">
    <property type="entry name" value="lpxB"/>
    <property type="match status" value="1"/>
</dbReference>
<comment type="caution">
    <text evidence="12">The sequence shown here is derived from an EMBL/GenBank/DDBJ whole genome shotgun (WGS) entry which is preliminary data.</text>
</comment>
<dbReference type="PANTHER" id="PTHR30372:SF4">
    <property type="entry name" value="LIPID-A-DISACCHARIDE SYNTHASE, MITOCHONDRIAL-RELATED"/>
    <property type="match status" value="1"/>
</dbReference>
<evidence type="ECO:0000256" key="2">
    <source>
        <dbReference type="ARBA" id="ARBA00007868"/>
    </source>
</evidence>
<accession>A0ABS3Q2U4</accession>
<dbReference type="RefSeq" id="WP_208148075.1">
    <property type="nucleotide sequence ID" value="NZ_JAGETV010000004.1"/>
</dbReference>
<evidence type="ECO:0000313" key="13">
    <source>
        <dbReference type="Proteomes" id="UP000664835"/>
    </source>
</evidence>
<evidence type="ECO:0000256" key="1">
    <source>
        <dbReference type="ARBA" id="ARBA00002056"/>
    </source>
</evidence>
<evidence type="ECO:0000256" key="10">
    <source>
        <dbReference type="ARBA" id="ARBA00048975"/>
    </source>
</evidence>
<evidence type="ECO:0000256" key="3">
    <source>
        <dbReference type="ARBA" id="ARBA00012687"/>
    </source>
</evidence>
<dbReference type="Pfam" id="PF02684">
    <property type="entry name" value="LpxB"/>
    <property type="match status" value="1"/>
</dbReference>
<keyword evidence="13" id="KW-1185">Reference proteome</keyword>
<dbReference type="EC" id="2.4.1.182" evidence="3 11"/>
<evidence type="ECO:0000256" key="7">
    <source>
        <dbReference type="ARBA" id="ARBA00022676"/>
    </source>
</evidence>
<gene>
    <name evidence="11 12" type="primary">lpxB</name>
    <name evidence="12" type="ORF">J3998_03560</name>
</gene>
<name>A0ABS3Q2U4_9GAMM</name>
<keyword evidence="6 11" id="KW-0441">Lipid A biosynthesis</keyword>
<dbReference type="SUPFAM" id="SSF53756">
    <property type="entry name" value="UDP-Glycosyltransferase/glycogen phosphorylase"/>
    <property type="match status" value="1"/>
</dbReference>
<comment type="function">
    <text evidence="1 11">Condensation of UDP-2,3-diacylglucosamine and 2,3-diacylglucosamine-1-phosphate to form lipid A disaccharide, a precursor of lipid A, a phosphorylated glycolipid that anchors the lipopolysaccharide to the outer membrane of the cell.</text>
</comment>
<keyword evidence="5 11" id="KW-0444">Lipid biosynthesis</keyword>
<comment type="catalytic activity">
    <reaction evidence="10 11">
        <text>a lipid X + a UDP-2-N,3-O-bis[(3R)-3-hydroxyacyl]-alpha-D-glucosamine = a lipid A disaccharide + UDP + H(+)</text>
        <dbReference type="Rhea" id="RHEA:67828"/>
        <dbReference type="ChEBI" id="CHEBI:15378"/>
        <dbReference type="ChEBI" id="CHEBI:58223"/>
        <dbReference type="ChEBI" id="CHEBI:137748"/>
        <dbReference type="ChEBI" id="CHEBI:176338"/>
        <dbReference type="ChEBI" id="CHEBI:176343"/>
        <dbReference type="EC" id="2.4.1.182"/>
    </reaction>
</comment>
<evidence type="ECO:0000313" key="12">
    <source>
        <dbReference type="EMBL" id="MBO1926644.1"/>
    </source>
</evidence>
<evidence type="ECO:0000256" key="9">
    <source>
        <dbReference type="ARBA" id="ARBA00023098"/>
    </source>
</evidence>